<accession>A0A1M5MRC2</accession>
<proteinExistence type="predicted"/>
<gene>
    <name evidence="1" type="ORF">SAMN05444320_11419</name>
</gene>
<dbReference type="Proteomes" id="UP000184501">
    <property type="component" value="Unassembled WGS sequence"/>
</dbReference>
<dbReference type="STRING" id="2017.SAMN05444320_11419"/>
<dbReference type="OrthoDB" id="3693098at2"/>
<name>A0A1M5MRC2_STRHI</name>
<evidence type="ECO:0000313" key="1">
    <source>
        <dbReference type="EMBL" id="SHG79848.1"/>
    </source>
</evidence>
<organism evidence="1 2">
    <name type="scientific">Streptoalloteichus hindustanus</name>
    <dbReference type="NCBI Taxonomy" id="2017"/>
    <lineage>
        <taxon>Bacteria</taxon>
        <taxon>Bacillati</taxon>
        <taxon>Actinomycetota</taxon>
        <taxon>Actinomycetes</taxon>
        <taxon>Pseudonocardiales</taxon>
        <taxon>Pseudonocardiaceae</taxon>
        <taxon>Streptoalloteichus</taxon>
    </lineage>
</organism>
<reference evidence="1 2" key="1">
    <citation type="submission" date="2016-11" db="EMBL/GenBank/DDBJ databases">
        <authorList>
            <person name="Jaros S."/>
            <person name="Januszkiewicz K."/>
            <person name="Wedrychowicz H."/>
        </authorList>
    </citation>
    <scope>NUCLEOTIDE SEQUENCE [LARGE SCALE GENOMIC DNA]</scope>
    <source>
        <strain evidence="1 2">DSM 44523</strain>
    </source>
</reference>
<protein>
    <submittedName>
        <fullName evidence="1">Uncharacterized protein</fullName>
    </submittedName>
</protein>
<evidence type="ECO:0000313" key="2">
    <source>
        <dbReference type="Proteomes" id="UP000184501"/>
    </source>
</evidence>
<dbReference type="RefSeq" id="WP_073489304.1">
    <property type="nucleotide sequence ID" value="NZ_FQVN01000014.1"/>
</dbReference>
<sequence length="122" mass="13447">MNVTDQRAVEAFPELGHLIALRNLGWRFLPPLVRNGVPVEVDGFWEWPGGWCDVIRVRDSSEALGLRMTGGRRPGVVWEYEGGMVDVVAALVSLPPPGERLAPRLVTAAAPRLWTPAEPLLQ</sequence>
<dbReference type="EMBL" id="FQVN01000014">
    <property type="protein sequence ID" value="SHG79848.1"/>
    <property type="molecule type" value="Genomic_DNA"/>
</dbReference>
<keyword evidence="2" id="KW-1185">Reference proteome</keyword>
<dbReference type="AlphaFoldDB" id="A0A1M5MRC2"/>